<name>A0AAN8U7L6_SOLBU</name>
<dbReference type="EMBL" id="JBANQN010000002">
    <property type="protein sequence ID" value="KAK6797302.1"/>
    <property type="molecule type" value="Genomic_DNA"/>
</dbReference>
<reference evidence="1 2" key="1">
    <citation type="submission" date="2024-02" db="EMBL/GenBank/DDBJ databases">
        <title>de novo genome assembly of Solanum bulbocastanum strain 11H21.</title>
        <authorList>
            <person name="Hosaka A.J."/>
        </authorList>
    </citation>
    <scope>NUCLEOTIDE SEQUENCE [LARGE SCALE GENOMIC DNA]</scope>
    <source>
        <tissue evidence="1">Young leaves</tissue>
    </source>
</reference>
<dbReference type="Proteomes" id="UP001371456">
    <property type="component" value="Unassembled WGS sequence"/>
</dbReference>
<evidence type="ECO:0000313" key="2">
    <source>
        <dbReference type="Proteomes" id="UP001371456"/>
    </source>
</evidence>
<gene>
    <name evidence="1" type="ORF">RDI58_005004</name>
</gene>
<keyword evidence="2" id="KW-1185">Reference proteome</keyword>
<organism evidence="1 2">
    <name type="scientific">Solanum bulbocastanum</name>
    <name type="common">Wild potato</name>
    <dbReference type="NCBI Taxonomy" id="147425"/>
    <lineage>
        <taxon>Eukaryota</taxon>
        <taxon>Viridiplantae</taxon>
        <taxon>Streptophyta</taxon>
        <taxon>Embryophyta</taxon>
        <taxon>Tracheophyta</taxon>
        <taxon>Spermatophyta</taxon>
        <taxon>Magnoliopsida</taxon>
        <taxon>eudicotyledons</taxon>
        <taxon>Gunneridae</taxon>
        <taxon>Pentapetalae</taxon>
        <taxon>asterids</taxon>
        <taxon>lamiids</taxon>
        <taxon>Solanales</taxon>
        <taxon>Solanaceae</taxon>
        <taxon>Solanoideae</taxon>
        <taxon>Solaneae</taxon>
        <taxon>Solanum</taxon>
    </lineage>
</organism>
<dbReference type="AlphaFoldDB" id="A0AAN8U7L6"/>
<proteinExistence type="predicted"/>
<evidence type="ECO:0000313" key="1">
    <source>
        <dbReference type="EMBL" id="KAK6797302.1"/>
    </source>
</evidence>
<comment type="caution">
    <text evidence="1">The sequence shown here is derived from an EMBL/GenBank/DDBJ whole genome shotgun (WGS) entry which is preliminary data.</text>
</comment>
<sequence>MKMKMGLSHFCRTFKRNQVFFVNVYAADNGEDHAGENKIGEKPEGGGCEANEERQTLVCFLNSVRMPLLVIRNGEFGISCLVVTFNNSLMQLLIITAIPPRSEGSQG</sequence>
<protein>
    <submittedName>
        <fullName evidence="1">Uncharacterized protein</fullName>
    </submittedName>
</protein>
<accession>A0AAN8U7L6</accession>